<reference evidence="2" key="1">
    <citation type="submission" date="2019-08" db="EMBL/GenBank/DDBJ databases">
        <authorList>
            <person name="Kucharzyk K."/>
            <person name="Murdoch R.W."/>
            <person name="Higgins S."/>
            <person name="Loffler F."/>
        </authorList>
    </citation>
    <scope>NUCLEOTIDE SEQUENCE</scope>
</reference>
<name>A0A644ZW11_9ZZZZ</name>
<dbReference type="SUPFAM" id="SSF47336">
    <property type="entry name" value="ACP-like"/>
    <property type="match status" value="1"/>
</dbReference>
<accession>A0A644ZW11</accession>
<dbReference type="PROSITE" id="PS50075">
    <property type="entry name" value="CARRIER"/>
    <property type="match status" value="1"/>
</dbReference>
<comment type="caution">
    <text evidence="2">The sequence shown here is derived from an EMBL/GenBank/DDBJ whole genome shotgun (WGS) entry which is preliminary data.</text>
</comment>
<dbReference type="Pfam" id="PF00550">
    <property type="entry name" value="PP-binding"/>
    <property type="match status" value="1"/>
</dbReference>
<dbReference type="InterPro" id="IPR009081">
    <property type="entry name" value="PP-bd_ACP"/>
</dbReference>
<feature type="domain" description="Carrier" evidence="1">
    <location>
        <begin position="1"/>
        <end position="76"/>
    </location>
</feature>
<evidence type="ECO:0000259" key="1">
    <source>
        <dbReference type="PROSITE" id="PS50075"/>
    </source>
</evidence>
<gene>
    <name evidence="2" type="primary">acpP_37</name>
    <name evidence="2" type="ORF">SDC9_88413</name>
</gene>
<proteinExistence type="predicted"/>
<protein>
    <submittedName>
        <fullName evidence="2">Acyl carrier protein</fullName>
    </submittedName>
</protein>
<evidence type="ECO:0000313" key="2">
    <source>
        <dbReference type="EMBL" id="MPM41754.1"/>
    </source>
</evidence>
<dbReference type="Gene3D" id="1.10.1200.10">
    <property type="entry name" value="ACP-like"/>
    <property type="match status" value="1"/>
</dbReference>
<organism evidence="2">
    <name type="scientific">bioreactor metagenome</name>
    <dbReference type="NCBI Taxonomy" id="1076179"/>
    <lineage>
        <taxon>unclassified sequences</taxon>
        <taxon>metagenomes</taxon>
        <taxon>ecological metagenomes</taxon>
    </lineage>
</organism>
<dbReference type="InterPro" id="IPR036736">
    <property type="entry name" value="ACP-like_sf"/>
</dbReference>
<dbReference type="AlphaFoldDB" id="A0A644ZW11"/>
<dbReference type="EMBL" id="VSSQ01009479">
    <property type="protein sequence ID" value="MPM41754.1"/>
    <property type="molecule type" value="Genomic_DNA"/>
</dbReference>
<sequence>MAVIDELTKVFEEVFDQSSLKLTPETTANDIEGWDSMSHVTMLMAVEEHFGIEFKPYEIANLVNVGALIALVEKKVTQK</sequence>